<evidence type="ECO:0000313" key="8">
    <source>
        <dbReference type="EMBL" id="KAJ4971476.1"/>
    </source>
</evidence>
<dbReference type="InterPro" id="IPR001046">
    <property type="entry name" value="NRAMP_fam"/>
</dbReference>
<accession>A0A9Q0KJP4</accession>
<feature type="transmembrane region" description="Helical" evidence="7">
    <location>
        <begin position="123"/>
        <end position="148"/>
    </location>
</feature>
<dbReference type="GO" id="GO:0015086">
    <property type="term" value="F:cadmium ion transmembrane transporter activity"/>
    <property type="evidence" value="ECO:0007669"/>
    <property type="project" value="TreeGrafter"/>
</dbReference>
<dbReference type="PRINTS" id="PR00447">
    <property type="entry name" value="NATRESASSCMP"/>
</dbReference>
<dbReference type="GO" id="GO:0005886">
    <property type="term" value="C:plasma membrane"/>
    <property type="evidence" value="ECO:0007669"/>
    <property type="project" value="TreeGrafter"/>
</dbReference>
<evidence type="ECO:0000256" key="5">
    <source>
        <dbReference type="ARBA" id="ARBA00023136"/>
    </source>
</evidence>
<comment type="subcellular location">
    <subcellularLocation>
        <location evidence="1">Membrane</location>
        <topology evidence="1">Multi-pass membrane protein</topology>
    </subcellularLocation>
</comment>
<name>A0A9Q0KJP4_9MAGN</name>
<keyword evidence="3 7" id="KW-0812">Transmembrane</keyword>
<reference evidence="8" key="1">
    <citation type="journal article" date="2023" name="Plant J.">
        <title>The genome of the king protea, Protea cynaroides.</title>
        <authorList>
            <person name="Chang J."/>
            <person name="Duong T.A."/>
            <person name="Schoeman C."/>
            <person name="Ma X."/>
            <person name="Roodt D."/>
            <person name="Barker N."/>
            <person name="Li Z."/>
            <person name="Van de Peer Y."/>
            <person name="Mizrachi E."/>
        </authorList>
    </citation>
    <scope>NUCLEOTIDE SEQUENCE</scope>
    <source>
        <tissue evidence="8">Young leaves</tissue>
    </source>
</reference>
<dbReference type="InterPro" id="IPR017187">
    <property type="entry name" value="EIN2"/>
</dbReference>
<dbReference type="Pfam" id="PF01566">
    <property type="entry name" value="Nramp"/>
    <property type="match status" value="1"/>
</dbReference>
<feature type="transmembrane region" description="Helical" evidence="7">
    <location>
        <begin position="92"/>
        <end position="117"/>
    </location>
</feature>
<gene>
    <name evidence="8" type="ORF">NE237_004575</name>
</gene>
<evidence type="ECO:0000256" key="4">
    <source>
        <dbReference type="ARBA" id="ARBA00022989"/>
    </source>
</evidence>
<feature type="transmembrane region" description="Helical" evidence="7">
    <location>
        <begin position="195"/>
        <end position="214"/>
    </location>
</feature>
<feature type="compositionally biased region" description="Acidic residues" evidence="6">
    <location>
        <begin position="624"/>
        <end position="635"/>
    </location>
</feature>
<keyword evidence="5 7" id="KW-0472">Membrane</keyword>
<evidence type="ECO:0000256" key="7">
    <source>
        <dbReference type="SAM" id="Phobius"/>
    </source>
</evidence>
<evidence type="ECO:0000256" key="6">
    <source>
        <dbReference type="SAM" id="MobiDB-lite"/>
    </source>
</evidence>
<dbReference type="PANTHER" id="PTHR11706">
    <property type="entry name" value="SOLUTE CARRIER PROTEIN FAMILY 11 MEMBER"/>
    <property type="match status" value="1"/>
</dbReference>
<evidence type="ECO:0008006" key="10">
    <source>
        <dbReference type="Google" id="ProtNLM"/>
    </source>
</evidence>
<feature type="transmembrane region" description="Helical" evidence="7">
    <location>
        <begin position="12"/>
        <end position="33"/>
    </location>
</feature>
<feature type="transmembrane region" description="Helical" evidence="7">
    <location>
        <begin position="331"/>
        <end position="349"/>
    </location>
</feature>
<evidence type="ECO:0000256" key="3">
    <source>
        <dbReference type="ARBA" id="ARBA00022692"/>
    </source>
</evidence>
<proteinExistence type="inferred from homology"/>
<feature type="region of interest" description="Disordered" evidence="6">
    <location>
        <begin position="570"/>
        <end position="671"/>
    </location>
</feature>
<feature type="transmembrane region" description="Helical" evidence="7">
    <location>
        <begin position="155"/>
        <end position="175"/>
    </location>
</feature>
<dbReference type="GO" id="GO:0034755">
    <property type="term" value="P:iron ion transmembrane transport"/>
    <property type="evidence" value="ECO:0007669"/>
    <property type="project" value="TreeGrafter"/>
</dbReference>
<keyword evidence="9" id="KW-1185">Reference proteome</keyword>
<feature type="transmembrane region" description="Helical" evidence="7">
    <location>
        <begin position="53"/>
        <end position="71"/>
    </location>
</feature>
<comment type="caution">
    <text evidence="8">The sequence shown here is derived from an EMBL/GenBank/DDBJ whole genome shotgun (WGS) entry which is preliminary data.</text>
</comment>
<comment type="similarity">
    <text evidence="2">Belongs to the NRAMP (TC 2.A.55) family.</text>
</comment>
<dbReference type="PANTHER" id="PTHR11706:SF75">
    <property type="entry name" value="ETHYLENE-INSENSITIVE PROTEIN 2"/>
    <property type="match status" value="1"/>
</dbReference>
<protein>
    <recommendedName>
        <fullName evidence="10">Ethylene-insensitive protein 2</fullName>
    </recommendedName>
</protein>
<evidence type="ECO:0000256" key="1">
    <source>
        <dbReference type="ARBA" id="ARBA00004141"/>
    </source>
</evidence>
<feature type="transmembrane region" description="Helical" evidence="7">
    <location>
        <begin position="261"/>
        <end position="279"/>
    </location>
</feature>
<feature type="compositionally biased region" description="Polar residues" evidence="6">
    <location>
        <begin position="570"/>
        <end position="580"/>
    </location>
</feature>
<feature type="transmembrane region" description="Helical" evidence="7">
    <location>
        <begin position="439"/>
        <end position="456"/>
    </location>
</feature>
<dbReference type="OrthoDB" id="409173at2759"/>
<evidence type="ECO:0000313" key="9">
    <source>
        <dbReference type="Proteomes" id="UP001141806"/>
    </source>
</evidence>
<dbReference type="NCBIfam" id="NF037982">
    <property type="entry name" value="Nramp_1"/>
    <property type="match status" value="1"/>
</dbReference>
<organism evidence="8 9">
    <name type="scientific">Protea cynaroides</name>
    <dbReference type="NCBI Taxonomy" id="273540"/>
    <lineage>
        <taxon>Eukaryota</taxon>
        <taxon>Viridiplantae</taxon>
        <taxon>Streptophyta</taxon>
        <taxon>Embryophyta</taxon>
        <taxon>Tracheophyta</taxon>
        <taxon>Spermatophyta</taxon>
        <taxon>Magnoliopsida</taxon>
        <taxon>Proteales</taxon>
        <taxon>Proteaceae</taxon>
        <taxon>Protea</taxon>
    </lineage>
</organism>
<sequence length="1378" mass="150421">MASATVSANQMLGILLQRLPTVGPVLLLSVGYIDPGKWAAAVEGGARFGFDLSVLMLIFNFAAILCQYLTARIGVVTGKNLAQIYSEEYNKFTCILLGAQAELSVIASDLTMVLGIAHGLNLLFGMDLLTCVFFAALDAVLCPLFSTLWQKRSQVVSMSIMAFLLLSYVLGVIISQPEISVAMNGGVLTRLSGESVFSLMSLLGATIVPHNFYVHSSIVQQLQVQPHANKDAMCHDHFVAILCVFSGIFVMNYVLMNSAATVFHGAGLVVLTFQDALLLMDQVFRSPVAPLVFFLVLFLSSQITALTWNLSGQVVLHYLFRIDPPDWLHRGVIRILAVVPALYCAWNYGAEGIYQMLIFTQVMLAMLLPSSIIPLFRVASSRLIMGGFKVSQSVEFLTLITLMGMLGLKIIFVVEMLFGSSDWVSNLRSNMGSGAALPYVLITACLSLCIMLWLVATPLKSATVRLDSQLWYSDLQKTQLQQSLKREESDLIKARYQEEPAEEDLALEKPLDCPSDGSVVEFDTDLPAIMDSDKKPHLISIESNTATIAITTTTAAPTIGTAVLGSITSCPEDSASTTESVPDAVVGSETCDDRMQDSGTSRNSESVDPVEKNGGVVGDMQNEKDDDEGDTWEPEESSKVVSGSGPSSTSEGPGSFRSLSGKSDEGGNGGASLSRLSGLGRAARRQLAAILDEFWGQLYDFHGQATQEAKAKKLDMLLGADPKSTASSPKLDASGNDSSGYFSDRGSGFLVNSNLYDSPKQQRVPKTVAPSYGAQMGSASSWSTHMQLLDPYVHSSSNNVHDYGERRYSSLRLPPSSEGWDNQPATVHGYQIASYLSRMASERESESLSNIIDPPTPKSASFVPTNYRDSIAYSLGQKSQNGFSSMNTSTIRHPAVARNISLQTERPYYDLCSSDGMENAETSAYNKKYHSLPDISGLAVPGRDSLSSERSAQWGGPIGFGQLARRTTYEQSQYSNSGPRVGVPLAFDEISPSKLYRDPYSGQRNSNSDTRSLWSRQPFEQLFGVAERTQCVGDDGVGSRSNSVPPEASSHIDLEAKLLQSFRYCIVKLLKLEGSDWLFRQNDGADGADEDLIHLVAARERFHYEAETREVNRVVQMGASRYPSSDRKFNSALKNEEAGLARLLVSSVPHCGEGCVWRVDLVVSFGVWCIHRILHLSLMESRPELWGKYTFVLNRLQGILDMAFSKPRSPLPPCFCLQVPGLHSRKSSPPMSNGFLPPSGKPVKVKCTTATMLLDIIKDVEIAVSCRKGRTGTAAGDVAFPKGKENLASVLKRYKRRLSNKPVGTHEGGSGLRKILIGNINEYKLETEDQDSEICFRLKGLEEEPRRNEIDMGFIVVISLPAPPFIKQHGNAILLLLI</sequence>
<feature type="compositionally biased region" description="Low complexity" evidence="6">
    <location>
        <begin position="639"/>
        <end position="655"/>
    </location>
</feature>
<evidence type="ECO:0000256" key="2">
    <source>
        <dbReference type="ARBA" id="ARBA00009965"/>
    </source>
</evidence>
<feature type="compositionally biased region" description="Polar residues" evidence="6">
    <location>
        <begin position="597"/>
        <end position="606"/>
    </location>
</feature>
<dbReference type="EMBL" id="JAMYWD010000005">
    <property type="protein sequence ID" value="KAJ4971476.1"/>
    <property type="molecule type" value="Genomic_DNA"/>
</dbReference>
<dbReference type="GO" id="GO:0005384">
    <property type="term" value="F:manganese ion transmembrane transporter activity"/>
    <property type="evidence" value="ECO:0007669"/>
    <property type="project" value="TreeGrafter"/>
</dbReference>
<feature type="transmembrane region" description="Helical" evidence="7">
    <location>
        <begin position="396"/>
        <end position="418"/>
    </location>
</feature>
<dbReference type="GO" id="GO:0009873">
    <property type="term" value="P:ethylene-activated signaling pathway"/>
    <property type="evidence" value="ECO:0007669"/>
    <property type="project" value="InterPro"/>
</dbReference>
<dbReference type="PIRSF" id="PIRSF037378">
    <property type="entry name" value="EIN2"/>
    <property type="match status" value="1"/>
</dbReference>
<dbReference type="Proteomes" id="UP001141806">
    <property type="component" value="Unassembled WGS sequence"/>
</dbReference>
<feature type="transmembrane region" description="Helical" evidence="7">
    <location>
        <begin position="356"/>
        <end position="376"/>
    </location>
</feature>
<keyword evidence="4 7" id="KW-1133">Transmembrane helix</keyword>
<feature type="transmembrane region" description="Helical" evidence="7">
    <location>
        <begin position="235"/>
        <end position="255"/>
    </location>
</feature>
<feature type="transmembrane region" description="Helical" evidence="7">
    <location>
        <begin position="291"/>
        <end position="311"/>
    </location>
</feature>